<evidence type="ECO:0000313" key="3">
    <source>
        <dbReference type="Proteomes" id="UP000283522"/>
    </source>
</evidence>
<organism evidence="2 3">
    <name type="scientific">Algoriphagus lacus</name>
    <dbReference type="NCBI Taxonomy" id="2056311"/>
    <lineage>
        <taxon>Bacteria</taxon>
        <taxon>Pseudomonadati</taxon>
        <taxon>Bacteroidota</taxon>
        <taxon>Cytophagia</taxon>
        <taxon>Cytophagales</taxon>
        <taxon>Cyclobacteriaceae</taxon>
        <taxon>Algoriphagus</taxon>
    </lineage>
</organism>
<dbReference type="SUPFAM" id="SSF101874">
    <property type="entry name" value="YceI-like"/>
    <property type="match status" value="1"/>
</dbReference>
<comment type="caution">
    <text evidence="2">The sequence shown here is derived from an EMBL/GenBank/DDBJ whole genome shotgun (WGS) entry which is preliminary data.</text>
</comment>
<dbReference type="Proteomes" id="UP000283522">
    <property type="component" value="Unassembled WGS sequence"/>
</dbReference>
<accession>A0A418PWE0</accession>
<evidence type="ECO:0000313" key="2">
    <source>
        <dbReference type="EMBL" id="RIW18389.1"/>
    </source>
</evidence>
<evidence type="ECO:0000259" key="1">
    <source>
        <dbReference type="SMART" id="SM00867"/>
    </source>
</evidence>
<protein>
    <submittedName>
        <fullName evidence="2">YceI family protein</fullName>
    </submittedName>
</protein>
<dbReference type="EMBL" id="QXML01000001">
    <property type="protein sequence ID" value="RIW18389.1"/>
    <property type="molecule type" value="Genomic_DNA"/>
</dbReference>
<dbReference type="PANTHER" id="PTHR34406:SF1">
    <property type="entry name" value="PROTEIN YCEI"/>
    <property type="match status" value="1"/>
</dbReference>
<dbReference type="PROSITE" id="PS51257">
    <property type="entry name" value="PROKAR_LIPOPROTEIN"/>
    <property type="match status" value="1"/>
</dbReference>
<name>A0A418PWE0_9BACT</name>
<dbReference type="SMART" id="SM00867">
    <property type="entry name" value="YceI"/>
    <property type="match status" value="1"/>
</dbReference>
<proteinExistence type="predicted"/>
<dbReference type="AlphaFoldDB" id="A0A418PWE0"/>
<dbReference type="InterPro" id="IPR007372">
    <property type="entry name" value="Lipid/polyisoprenoid-bd_YceI"/>
</dbReference>
<dbReference type="OrthoDB" id="951410at2"/>
<dbReference type="Gene3D" id="2.40.128.110">
    <property type="entry name" value="Lipid/polyisoprenoid-binding, YceI-like"/>
    <property type="match status" value="1"/>
</dbReference>
<sequence>MNKLGIILLLLLAASCVDKSTSEVQKVHIQAPKSQSSQQESELDTINLDLERSKLFWKGTKMRRTGSHEGEVGINQGFLLRNKTDLIGGKFEIDMKRITITDIPISDPIPIKNLTEHLMDSDFFDVDNFPISTFEITKIKTHSPENLEISGNLSIRGISKNITFMAIHNGNSINARFLIDRFDWNIAYEGYWTDRTLVDREIEFQVELMMESKK</sequence>
<keyword evidence="3" id="KW-1185">Reference proteome</keyword>
<dbReference type="Pfam" id="PF04264">
    <property type="entry name" value="YceI"/>
    <property type="match status" value="1"/>
</dbReference>
<dbReference type="PANTHER" id="PTHR34406">
    <property type="entry name" value="PROTEIN YCEI"/>
    <property type="match status" value="1"/>
</dbReference>
<dbReference type="RefSeq" id="WP_119475868.1">
    <property type="nucleotide sequence ID" value="NZ_QXML01000001.1"/>
</dbReference>
<dbReference type="InterPro" id="IPR036761">
    <property type="entry name" value="TTHA0802/YceI-like_sf"/>
</dbReference>
<feature type="domain" description="Lipid/polyisoprenoid-binding YceI-like" evidence="1">
    <location>
        <begin position="47"/>
        <end position="209"/>
    </location>
</feature>
<reference evidence="2 3" key="1">
    <citation type="submission" date="2018-09" db="EMBL/GenBank/DDBJ databases">
        <authorList>
            <person name="Wang X."/>
            <person name="Du Z."/>
        </authorList>
    </citation>
    <scope>NUCLEOTIDE SEQUENCE [LARGE SCALE GENOMIC DNA]</scope>
    <source>
        <strain evidence="2 3">N3</strain>
    </source>
</reference>
<gene>
    <name evidence="2" type="ORF">D0X99_01500</name>
</gene>